<dbReference type="InterPro" id="IPR011010">
    <property type="entry name" value="DNA_brk_join_enz"/>
</dbReference>
<gene>
    <name evidence="2" type="ORF">JOS67_00105</name>
</gene>
<dbReference type="Pfam" id="PF12835">
    <property type="entry name" value="Integrase_1"/>
    <property type="match status" value="1"/>
</dbReference>
<organism evidence="2 3">
    <name type="scientific">Vibrio diabolicus</name>
    <dbReference type="NCBI Taxonomy" id="50719"/>
    <lineage>
        <taxon>Bacteria</taxon>
        <taxon>Pseudomonadati</taxon>
        <taxon>Pseudomonadota</taxon>
        <taxon>Gammaproteobacteria</taxon>
        <taxon>Vibrionales</taxon>
        <taxon>Vibrionaceae</taxon>
        <taxon>Vibrio</taxon>
        <taxon>Vibrio diabolicus subgroup</taxon>
    </lineage>
</organism>
<feature type="domain" description="Integrase catalytic" evidence="1">
    <location>
        <begin position="133"/>
        <end position="210"/>
    </location>
</feature>
<accession>A0AA92LNN5</accession>
<dbReference type="GO" id="GO:0003677">
    <property type="term" value="F:DNA binding"/>
    <property type="evidence" value="ECO:0007669"/>
    <property type="project" value="InterPro"/>
</dbReference>
<sequence length="241" mass="27464">MKRNINVRNFGLRSRDATRALTTAYQLKWNGYASNATVKSALRSFTEHLREHYGIKDLRKVERGHVYSFACYLNERFERGEISASTAQNYLSPVNVALENARLDSKCRVEGVRDAGLPTSTGIATEDRSAELEVHQNTLKRVSERLRIQLELQRQLGLRLKESCLLDAKQALKQSINTQDIHIERRTKGGRPRDIPIHSQSQIKVLQRAAALQGQASSLIPAHQSWSEYQSQVYREMALHP</sequence>
<evidence type="ECO:0000259" key="1">
    <source>
        <dbReference type="Pfam" id="PF12835"/>
    </source>
</evidence>
<keyword evidence="2" id="KW-0614">Plasmid</keyword>
<proteinExistence type="predicted"/>
<dbReference type="InterPro" id="IPR024456">
    <property type="entry name" value="Integrase_catalytic_putative"/>
</dbReference>
<dbReference type="SUPFAM" id="SSF56349">
    <property type="entry name" value="DNA breaking-rejoining enzymes"/>
    <property type="match status" value="1"/>
</dbReference>
<evidence type="ECO:0000313" key="2">
    <source>
        <dbReference type="EMBL" id="QRG81507.1"/>
    </source>
</evidence>
<reference evidence="2 3" key="1">
    <citation type="submission" date="2021-01" db="EMBL/GenBank/DDBJ databases">
        <title>Characterization of a novel blaVMB-2- harboring plasmid in Vibrio diabolicus.</title>
        <authorList>
            <person name="Liu M."/>
        </authorList>
    </citation>
    <scope>NUCLEOTIDE SEQUENCE [LARGE SCALE GENOMIC DNA]</scope>
    <source>
        <strain evidence="2 3">SLV18</strain>
        <plasmid evidence="2 3">pSLV18-213K</plasmid>
    </source>
</reference>
<geneLocation type="plasmid" evidence="2 3">
    <name>pSLV18-213K</name>
</geneLocation>
<evidence type="ECO:0000313" key="3">
    <source>
        <dbReference type="Proteomes" id="UP000596337"/>
    </source>
</evidence>
<dbReference type="EMBL" id="CP069194">
    <property type="protein sequence ID" value="QRG81507.1"/>
    <property type="molecule type" value="Genomic_DNA"/>
</dbReference>
<dbReference type="RefSeq" id="WP_203346323.1">
    <property type="nucleotide sequence ID" value="NZ_CP069194.1"/>
</dbReference>
<name>A0AA92LNN5_9VIBR</name>
<dbReference type="AlphaFoldDB" id="A0AA92LNN5"/>
<dbReference type="Proteomes" id="UP000596337">
    <property type="component" value="Plasmid pSLV18-213K"/>
</dbReference>
<protein>
    <submittedName>
        <fullName evidence="2">Integrase domain-containing protein</fullName>
    </submittedName>
</protein>